<evidence type="ECO:0000313" key="1">
    <source>
        <dbReference type="EMBL" id="KDE61153.1"/>
    </source>
</evidence>
<comment type="caution">
    <text evidence="1">The sequence shown here is derived from an EMBL/GenBank/DDBJ whole genome shotgun (WGS) entry which is preliminary data.</text>
</comment>
<dbReference type="AlphaFoldDB" id="A0AB73BTP1"/>
<gene>
    <name evidence="1" type="ORF">FUSO3_10935</name>
</gene>
<proteinExistence type="predicted"/>
<dbReference type="Proteomes" id="UP000027473">
    <property type="component" value="Unassembled WGS sequence"/>
</dbReference>
<name>A0AB73BTP1_9FUSO</name>
<accession>A0AB73BTP1</accession>
<protein>
    <submittedName>
        <fullName evidence="1">Uncharacterized protein</fullName>
    </submittedName>
</protein>
<organism evidence="1 2">
    <name type="scientific">Fusobacterium necrophorum BL</name>
    <dbReference type="NCBI Taxonomy" id="1441732"/>
    <lineage>
        <taxon>Bacteria</taxon>
        <taxon>Fusobacteriati</taxon>
        <taxon>Fusobacteriota</taxon>
        <taxon>Fusobacteriia</taxon>
        <taxon>Fusobacteriales</taxon>
        <taxon>Fusobacteriaceae</taxon>
        <taxon>Fusobacterium</taxon>
    </lineage>
</organism>
<reference evidence="1 2" key="1">
    <citation type="submission" date="2014-01" db="EMBL/GenBank/DDBJ databases">
        <title>Comparative genomics of Fusobacterium necrophorum wild isolates.</title>
        <authorList>
            <person name="Kittichotirat W."/>
            <person name="Bumgarner R.E."/>
            <person name="Lawrence P."/>
        </authorList>
    </citation>
    <scope>NUCLEOTIDE SEQUENCE [LARGE SCALE GENOMIC DNA]</scope>
    <source>
        <strain evidence="1 2">BL</strain>
    </source>
</reference>
<sequence>MDKWWEIAFKIFVVVKTIEYLYKLYKWIKNKKNKDS</sequence>
<evidence type="ECO:0000313" key="2">
    <source>
        <dbReference type="Proteomes" id="UP000027473"/>
    </source>
</evidence>
<dbReference type="EMBL" id="JAAC01000205">
    <property type="protein sequence ID" value="KDE61153.1"/>
    <property type="molecule type" value="Genomic_DNA"/>
</dbReference>